<comment type="caution">
    <text evidence="1">The sequence shown here is derived from an EMBL/GenBank/DDBJ whole genome shotgun (WGS) entry which is preliminary data.</text>
</comment>
<sequence>MIKAYIQQVHPNAGKMVLQALIPFKNLHESVLFTCKANPNSHYGDDKKVIAKANYEYYQRRIEPSRIASIEKYIRESIISEKLGYSVTALFPSSLILAFNEEDGNTISINEGSCDIALNSNVFIVDGQHRMMAMISLYDKLKRLLLKTPEEEQIIAFLDTYKFNCVLLVNYDLWEQGQVFVNVNFMQKSVNKSLYYEVFGSHYQEDPSKWQQNHIFLAHSLTKYLNVNKSSPFYGNIKMLGTGKGYVSQAFFVEALMRNFRLNGIWSIYRNPLSKDSNVTFMAVELLSYFIAVRYSFNKYWPDRNNHIGTIICKTTGVGAFIRLMKPIRELLPVTVIDGLKNERGVVNQPYCDQVKNILKRVPEALAESLFGEKSDYASTSGKGSETKMFYALRNAILMQKTSGLKQNSLDISLDKVSTHILSYLWQNIDSELDSLGHHYEVDDIFDMSIDDSMKDEHFLTCKLSFKSVVTIYMDSEDETGIVMSFPTLATVRFLKNKLGKWNLDESSIELHFDTSKYYM</sequence>
<dbReference type="NCBIfam" id="TIGR03187">
    <property type="entry name" value="DGQHR"/>
    <property type="match status" value="1"/>
</dbReference>
<evidence type="ECO:0000313" key="2">
    <source>
        <dbReference type="Proteomes" id="UP000297872"/>
    </source>
</evidence>
<dbReference type="InterPro" id="IPR017601">
    <property type="entry name" value="DGQHR-contain_dom"/>
</dbReference>
<accession>A0A4Y8V546</accession>
<keyword evidence="2" id="KW-1185">Reference proteome</keyword>
<dbReference type="Proteomes" id="UP000297872">
    <property type="component" value="Unassembled WGS sequence"/>
</dbReference>
<name>A0A4Y8V546_9BACT</name>
<proteinExistence type="predicted"/>
<dbReference type="EMBL" id="SGVY01000056">
    <property type="protein sequence ID" value="TFH76146.1"/>
    <property type="molecule type" value="Genomic_DNA"/>
</dbReference>
<evidence type="ECO:0000313" key="1">
    <source>
        <dbReference type="EMBL" id="TFH76146.1"/>
    </source>
</evidence>
<organism evidence="1 2">
    <name type="scientific">Segatella hominis</name>
    <dbReference type="NCBI Taxonomy" id="2518605"/>
    <lineage>
        <taxon>Bacteria</taxon>
        <taxon>Pseudomonadati</taxon>
        <taxon>Bacteroidota</taxon>
        <taxon>Bacteroidia</taxon>
        <taxon>Bacteroidales</taxon>
        <taxon>Prevotellaceae</taxon>
        <taxon>Segatella</taxon>
    </lineage>
</organism>
<dbReference type="AlphaFoldDB" id="A0A4Y8V546"/>
<reference evidence="1 2" key="1">
    <citation type="submission" date="2019-02" db="EMBL/GenBank/DDBJ databases">
        <title>Draft Genome Sequence of the Prevotella sp. BCRC 81118, Isolated from Human Feces.</title>
        <authorList>
            <person name="Huang C.-H."/>
        </authorList>
    </citation>
    <scope>NUCLEOTIDE SEQUENCE [LARGE SCALE GENOMIC DNA]</scope>
    <source>
        <strain evidence="1 2">BCRC 81118</strain>
    </source>
</reference>
<dbReference type="RefSeq" id="WP_134844387.1">
    <property type="nucleotide sequence ID" value="NZ_SGVY01000056.1"/>
</dbReference>
<dbReference type="OrthoDB" id="9789139at2"/>
<dbReference type="InterPro" id="IPR017642">
    <property type="entry name" value="DNA_S_mod_DndB"/>
</dbReference>
<dbReference type="GeneID" id="302996517"/>
<dbReference type="Pfam" id="PF14072">
    <property type="entry name" value="DndB"/>
    <property type="match status" value="1"/>
</dbReference>
<protein>
    <submittedName>
        <fullName evidence="1">DGQHR domain-containing protein</fullName>
    </submittedName>
</protein>
<gene>
    <name evidence="1" type="ORF">EXN75_14725</name>
</gene>
<dbReference type="CDD" id="cd16413">
    <property type="entry name" value="DGQHR_domain"/>
    <property type="match status" value="1"/>
</dbReference>